<feature type="region of interest" description="Disordered" evidence="1">
    <location>
        <begin position="1"/>
        <end position="198"/>
    </location>
</feature>
<keyword evidence="3" id="KW-1185">Reference proteome</keyword>
<feature type="compositionally biased region" description="Polar residues" evidence="1">
    <location>
        <begin position="138"/>
        <end position="152"/>
    </location>
</feature>
<dbReference type="EMBL" id="VYYT01000289">
    <property type="protein sequence ID" value="KAK2747444.1"/>
    <property type="molecule type" value="Genomic_DNA"/>
</dbReference>
<protein>
    <submittedName>
        <fullName evidence="2">Uncharacterized protein</fullName>
    </submittedName>
</protein>
<feature type="region of interest" description="Disordered" evidence="1">
    <location>
        <begin position="984"/>
        <end position="1003"/>
    </location>
</feature>
<name>A0AAD9Y9D7_COLKA</name>
<feature type="compositionally biased region" description="Low complexity" evidence="1">
    <location>
        <begin position="112"/>
        <end position="128"/>
    </location>
</feature>
<feature type="compositionally biased region" description="Basic and acidic residues" evidence="1">
    <location>
        <begin position="801"/>
        <end position="816"/>
    </location>
</feature>
<evidence type="ECO:0000313" key="3">
    <source>
        <dbReference type="Proteomes" id="UP001281614"/>
    </source>
</evidence>
<feature type="compositionally biased region" description="Polar residues" evidence="1">
    <location>
        <begin position="868"/>
        <end position="880"/>
    </location>
</feature>
<feature type="compositionally biased region" description="Polar residues" evidence="1">
    <location>
        <begin position="767"/>
        <end position="784"/>
    </location>
</feature>
<feature type="compositionally biased region" description="Polar residues" evidence="1">
    <location>
        <begin position="161"/>
        <end position="176"/>
    </location>
</feature>
<feature type="region of interest" description="Disordered" evidence="1">
    <location>
        <begin position="522"/>
        <end position="572"/>
    </location>
</feature>
<proteinExistence type="predicted"/>
<feature type="region of interest" description="Disordered" evidence="1">
    <location>
        <begin position="714"/>
        <end position="976"/>
    </location>
</feature>
<dbReference type="AlphaFoldDB" id="A0AAD9Y9D7"/>
<organism evidence="2 3">
    <name type="scientific">Colletotrichum kahawae</name>
    <name type="common">Coffee berry disease fungus</name>
    <dbReference type="NCBI Taxonomy" id="34407"/>
    <lineage>
        <taxon>Eukaryota</taxon>
        <taxon>Fungi</taxon>
        <taxon>Dikarya</taxon>
        <taxon>Ascomycota</taxon>
        <taxon>Pezizomycotina</taxon>
        <taxon>Sordariomycetes</taxon>
        <taxon>Hypocreomycetidae</taxon>
        <taxon>Glomerellales</taxon>
        <taxon>Glomerellaceae</taxon>
        <taxon>Colletotrichum</taxon>
        <taxon>Colletotrichum gloeosporioides species complex</taxon>
    </lineage>
</organism>
<gene>
    <name evidence="2" type="ORF">CKAH01_06621</name>
</gene>
<evidence type="ECO:0000256" key="1">
    <source>
        <dbReference type="SAM" id="MobiDB-lite"/>
    </source>
</evidence>
<feature type="compositionally biased region" description="Polar residues" evidence="1">
    <location>
        <begin position="530"/>
        <end position="545"/>
    </location>
</feature>
<dbReference type="Proteomes" id="UP001281614">
    <property type="component" value="Unassembled WGS sequence"/>
</dbReference>
<comment type="caution">
    <text evidence="2">The sequence shown here is derived from an EMBL/GenBank/DDBJ whole genome shotgun (WGS) entry which is preliminary data.</text>
</comment>
<accession>A0AAD9Y9D7</accession>
<reference evidence="2" key="1">
    <citation type="submission" date="2023-02" db="EMBL/GenBank/DDBJ databases">
        <title>Colletotrichum kahawae CIFC_Que2 genome sequencing and assembly.</title>
        <authorList>
            <person name="Baroncelli R."/>
        </authorList>
    </citation>
    <scope>NUCLEOTIDE SEQUENCE</scope>
    <source>
        <strain evidence="2">CIFC_Que2</strain>
    </source>
</reference>
<feature type="compositionally biased region" description="Basic and acidic residues" evidence="1">
    <location>
        <begin position="33"/>
        <end position="54"/>
    </location>
</feature>
<evidence type="ECO:0000313" key="2">
    <source>
        <dbReference type="EMBL" id="KAK2747444.1"/>
    </source>
</evidence>
<sequence length="1003" mass="108671">MTGLGGSPGSSAPQSFKALLSEGNTIRPSLAKVPKDQQRLLDRPDSWLTPHKDANGPPNLPAGVLESLREFHAARTLPPPAQKPRAPVSSVPSPTGQARPAVVHNFSDHGESSSSSSPPGTPVSWPSSPERPRHSAKQPASPTLSIKSQIGIESQLPATAATANLPSSPPQFSSPRIPTPKRFDPPADFSQPTLKRRRIEEFPSSSGGFEDELETAIPNALFQATPPINRIAAHLLTRSEAVTSPPCGQGSMIPSSYNDGRMTFKSSTPKERRNMKLITFDSSPGAPTADRPLEATPDELPTIPLSQPRESRVPASSGPCIASTYAADSHQSSQAPQVVHDTPGAPRTLAHVPGAENFLASQAGPSGSKSGTDLLEAMITEERKATITEEQDPMIIEENVVEGETVGMRKPAPRVSMDDPMRWKKADDKRELIQWMNDNWVESDWLPQPLQEYRSTLSFSSLKTLQNITKLAIDGGVDLLSLWAEPDGFLYRTISRQTNGKLSFPEDLNHEALEPLAKASRLARERGAVPTTNPTAPQGRSTFEPSTIAAPVRDEASAETEDGSNMLPDIAASSHPPVEEILERFSQQPAKAFQNAYPSFTGSVADFVRACIVVKGLQRKHQLPKWLYDDFIRAFVDDYTSYMDEVDKSSSIAKPMSAIRWYVANVDRPVYQKDIVTAENLDRIFEIYSEEVGEAKKWLMDGISSSPIVFETPQRPSAKVSMPSKHASPALPVASLPKDDTKSLPHAYGTAALRSAAEGLRSPKEVQATSEVVQAPTTREQTLPDSRDEASLPEPKLSISRQDKGKQRMADEEPPRRVSPITPTLRRQKSPASDDDDLVFLSSNPRSRPTPVQAAGPEKIIKHESPTVHRTSPLDRSTPQKVPAIDQANGTLSQRRRTGTVAETPPPAPKTAAAFPGNKVTSGAGTTAVRRTLPASFDFGPPSRPAVSSPARSTLSASTQDARVKKPKKTEKEKQEAYRRKIAKLFKQGRLPGSTPAPKGGDA</sequence>